<gene>
    <name evidence="3" type="ORF">K493DRAFT_405080</name>
</gene>
<comment type="caution">
    <text evidence="3">The sequence shown here is derived from an EMBL/GenBank/DDBJ whole genome shotgun (WGS) entry which is preliminary data.</text>
</comment>
<proteinExistence type="predicted"/>
<dbReference type="InterPro" id="IPR015943">
    <property type="entry name" value="WD40/YVTN_repeat-like_dom_sf"/>
</dbReference>
<evidence type="ECO:0000313" key="4">
    <source>
        <dbReference type="Proteomes" id="UP000193498"/>
    </source>
</evidence>
<evidence type="ECO:0000259" key="2">
    <source>
        <dbReference type="Pfam" id="PF13360"/>
    </source>
</evidence>
<dbReference type="OrthoDB" id="2135330at2759"/>
<protein>
    <recommendedName>
        <fullName evidence="2">Pyrrolo-quinoline quinone repeat domain-containing protein</fullName>
    </recommendedName>
</protein>
<dbReference type="InterPro" id="IPR011047">
    <property type="entry name" value="Quinoprotein_ADH-like_sf"/>
</dbReference>
<keyword evidence="4" id="KW-1185">Reference proteome</keyword>
<dbReference type="Proteomes" id="UP000193498">
    <property type="component" value="Unassembled WGS sequence"/>
</dbReference>
<dbReference type="SUPFAM" id="SSF50998">
    <property type="entry name" value="Quinoprotein alcohol dehydrogenase-like"/>
    <property type="match status" value="1"/>
</dbReference>
<dbReference type="InParanoid" id="A0A1Y1YYK9"/>
<name>A0A1Y1YYK9_9FUNG</name>
<sequence length="223" mass="24744">MSISDLAFGYVYAFEKFTGIVVWRSYVCGSELSIALYCCPAPSDLLICGVEGKIAALRLSNGEEVWRNHVTDLGYYHPPRHLGGQETSISTAANPNPAHDNVQPTLDPGLIFVASLSDVRAIDKETSSIRWKMCLPEVQHGIPLLLLDHQNSLLFMTCKKQVFALSASSGKEVWRWKFPNCKSTFITMASPSSVPDPAKSTNFHNNPCLQSKTNKSSRKPMFY</sequence>
<dbReference type="AlphaFoldDB" id="A0A1Y1YYK9"/>
<organism evidence="3 4">
    <name type="scientific">Basidiobolus meristosporus CBS 931.73</name>
    <dbReference type="NCBI Taxonomy" id="1314790"/>
    <lineage>
        <taxon>Eukaryota</taxon>
        <taxon>Fungi</taxon>
        <taxon>Fungi incertae sedis</taxon>
        <taxon>Zoopagomycota</taxon>
        <taxon>Entomophthoromycotina</taxon>
        <taxon>Basidiobolomycetes</taxon>
        <taxon>Basidiobolales</taxon>
        <taxon>Basidiobolaceae</taxon>
        <taxon>Basidiobolus</taxon>
    </lineage>
</organism>
<evidence type="ECO:0000313" key="3">
    <source>
        <dbReference type="EMBL" id="ORY03111.1"/>
    </source>
</evidence>
<dbReference type="InterPro" id="IPR002372">
    <property type="entry name" value="PQQ_rpt_dom"/>
</dbReference>
<reference evidence="3 4" key="1">
    <citation type="submission" date="2016-07" db="EMBL/GenBank/DDBJ databases">
        <title>Pervasive Adenine N6-methylation of Active Genes in Fungi.</title>
        <authorList>
            <consortium name="DOE Joint Genome Institute"/>
            <person name="Mondo S.J."/>
            <person name="Dannebaum R.O."/>
            <person name="Kuo R.C."/>
            <person name="Labutti K."/>
            <person name="Haridas S."/>
            <person name="Kuo A."/>
            <person name="Salamov A."/>
            <person name="Ahrendt S.R."/>
            <person name="Lipzen A."/>
            <person name="Sullivan W."/>
            <person name="Andreopoulos W.B."/>
            <person name="Clum A."/>
            <person name="Lindquist E."/>
            <person name="Daum C."/>
            <person name="Ramamoorthy G.K."/>
            <person name="Gryganskyi A."/>
            <person name="Culley D."/>
            <person name="Magnuson J.K."/>
            <person name="James T.Y."/>
            <person name="O'Malley M.A."/>
            <person name="Stajich J.E."/>
            <person name="Spatafora J.W."/>
            <person name="Visel A."/>
            <person name="Grigoriev I.V."/>
        </authorList>
    </citation>
    <scope>NUCLEOTIDE SEQUENCE [LARGE SCALE GENOMIC DNA]</scope>
    <source>
        <strain evidence="3 4">CBS 931.73</strain>
    </source>
</reference>
<evidence type="ECO:0000256" key="1">
    <source>
        <dbReference type="SAM" id="MobiDB-lite"/>
    </source>
</evidence>
<dbReference type="Pfam" id="PF13360">
    <property type="entry name" value="PQQ_2"/>
    <property type="match status" value="1"/>
</dbReference>
<accession>A0A1Y1YYK9</accession>
<dbReference type="EMBL" id="MCFE01000050">
    <property type="protein sequence ID" value="ORY03111.1"/>
    <property type="molecule type" value="Genomic_DNA"/>
</dbReference>
<dbReference type="Gene3D" id="2.130.10.10">
    <property type="entry name" value="YVTN repeat-like/Quinoprotein amine dehydrogenase"/>
    <property type="match status" value="1"/>
</dbReference>
<feature type="region of interest" description="Disordered" evidence="1">
    <location>
        <begin position="196"/>
        <end position="223"/>
    </location>
</feature>
<feature type="compositionally biased region" description="Polar residues" evidence="1">
    <location>
        <begin position="196"/>
        <end position="214"/>
    </location>
</feature>
<feature type="domain" description="Pyrrolo-quinoline quinone repeat" evidence="2">
    <location>
        <begin position="117"/>
        <end position="179"/>
    </location>
</feature>